<proteinExistence type="predicted"/>
<name>A0A3B0Z8U4_9ZZZZ</name>
<organism evidence="1">
    <name type="scientific">hydrothermal vent metagenome</name>
    <dbReference type="NCBI Taxonomy" id="652676"/>
    <lineage>
        <taxon>unclassified sequences</taxon>
        <taxon>metagenomes</taxon>
        <taxon>ecological metagenomes</taxon>
    </lineage>
</organism>
<dbReference type="EMBL" id="UOFQ01000157">
    <property type="protein sequence ID" value="VAW89835.1"/>
    <property type="molecule type" value="Genomic_DNA"/>
</dbReference>
<feature type="non-terminal residue" evidence="1">
    <location>
        <position position="1"/>
    </location>
</feature>
<accession>A0A3B0Z8U4</accession>
<sequence length="386" mass="43156">NMWSRASNFQRPDFFNPSYRAAIANVVNQGWLKNSWAGAYNDDVFKLDGINVVGGGKTIEYGYLVNDPVFKEIYQDAFLDAVQEIKSESGSPWVAANTSADNIFDRRKNRMKYIDVFDSFLREDYIRPGLGLDGYFGIAKMWDTFALAQSNKKTAVIVHAGWRDPIPMVNTKDAWESRISTGLAMYYLINVPGKTSYTSWNSSYNYGSGNTVEANFYKAGVPKNIAYQPSFMLAVDIGKPAQNIQEWPEQTIQPLIYTAKTTGDDYTVIGDSTQSVLTHPGIATFDQMGTVPVIPSNIYYAWQAEDKIVIGGVDFPKKMIIARDYTNGLVLYQTDFFGANPGFMSITNELTLPGYYHRVNYDGTLETATNKVSLTGYEGVVLVKSK</sequence>
<evidence type="ECO:0000313" key="1">
    <source>
        <dbReference type="EMBL" id="VAW89835.1"/>
    </source>
</evidence>
<protein>
    <submittedName>
        <fullName evidence="1">Uncharacterized protein</fullName>
    </submittedName>
</protein>
<dbReference type="AlphaFoldDB" id="A0A3B0Z8U4"/>
<gene>
    <name evidence="1" type="ORF">MNBD_GAMMA17-194</name>
</gene>
<reference evidence="1" key="1">
    <citation type="submission" date="2018-06" db="EMBL/GenBank/DDBJ databases">
        <authorList>
            <person name="Zhirakovskaya E."/>
        </authorList>
    </citation>
    <scope>NUCLEOTIDE SEQUENCE</scope>
</reference>